<dbReference type="SUPFAM" id="SSF51735">
    <property type="entry name" value="NAD(P)-binding Rossmann-fold domains"/>
    <property type="match status" value="1"/>
</dbReference>
<keyword evidence="4 6" id="KW-0862">Zinc</keyword>
<sequence length="368" mass="38362">MKIQAAVARAGAIVDIETCELSAPQQSEVLVRLEACGICHTDLLAMGGQLGTPLPAVLGHEGVGIVEALGDGVSGFSVGDRVLISFGACGGCRACREAAPAYCSSALAMNFVGRRLDGSAPMSLGRTPITSHYFAQSSFATHTIASTHNMVRLDKDLPAELMAPLACGVQTGMSAVLNVLQPSRADRVAIFGCGTVGLAAIMAAAIAGCREIIAVDLNPVRTELAMELGATASIVTRDIDLAEELKKHGALNGALDATGSIPLIETAFRALAQRGQLVCAGVSPPGRNLSIPPRELVFGGRALRGTVEGDANPKTFIPRMIEYYRAGRLPLEKLVRTYPFTSVNQALADLSTGAAIKPVLMMSDENTH</sequence>
<evidence type="ECO:0000259" key="7">
    <source>
        <dbReference type="SMART" id="SM00829"/>
    </source>
</evidence>
<dbReference type="Pfam" id="PF08240">
    <property type="entry name" value="ADH_N"/>
    <property type="match status" value="1"/>
</dbReference>
<reference evidence="8 9" key="1">
    <citation type="submission" date="2023-10" db="EMBL/GenBank/DDBJ databases">
        <title>Description of Microbulbifer bruguierae sp. nov., isolated from the sediments of mangrove plant Bruguiera sexangula and comparative genomic analyses of the genus Microbulbifer.</title>
        <authorList>
            <person name="Long M."/>
        </authorList>
    </citation>
    <scope>NUCLEOTIDE SEQUENCE [LARGE SCALE GENOMIC DNA]</scope>
    <source>
        <strain evidence="8 9">SPO729</strain>
    </source>
</reference>
<name>A0AAU0MXR1_9GAMM</name>
<evidence type="ECO:0000256" key="1">
    <source>
        <dbReference type="ARBA" id="ARBA00001947"/>
    </source>
</evidence>
<protein>
    <submittedName>
        <fullName evidence="8">NAD(P)-dependent alcohol dehydrogenase</fullName>
    </submittedName>
</protein>
<dbReference type="PROSITE" id="PS00059">
    <property type="entry name" value="ADH_ZINC"/>
    <property type="match status" value="1"/>
</dbReference>
<evidence type="ECO:0000256" key="2">
    <source>
        <dbReference type="ARBA" id="ARBA00008072"/>
    </source>
</evidence>
<gene>
    <name evidence="8" type="ORF">R5R33_16310</name>
</gene>
<dbReference type="SUPFAM" id="SSF50129">
    <property type="entry name" value="GroES-like"/>
    <property type="match status" value="1"/>
</dbReference>
<dbReference type="CDD" id="cd08278">
    <property type="entry name" value="benzyl_alcohol_DH"/>
    <property type="match status" value="1"/>
</dbReference>
<dbReference type="GO" id="GO:0008270">
    <property type="term" value="F:zinc ion binding"/>
    <property type="evidence" value="ECO:0007669"/>
    <property type="project" value="InterPro"/>
</dbReference>
<evidence type="ECO:0000313" key="8">
    <source>
        <dbReference type="EMBL" id="WOX05289.1"/>
    </source>
</evidence>
<comment type="cofactor">
    <cofactor evidence="1 6">
        <name>Zn(2+)</name>
        <dbReference type="ChEBI" id="CHEBI:29105"/>
    </cofactor>
</comment>
<dbReference type="InterPro" id="IPR013154">
    <property type="entry name" value="ADH-like_N"/>
</dbReference>
<dbReference type="InterPro" id="IPR011032">
    <property type="entry name" value="GroES-like_sf"/>
</dbReference>
<dbReference type="AlphaFoldDB" id="A0AAU0MXR1"/>
<keyword evidence="3 6" id="KW-0479">Metal-binding</keyword>
<evidence type="ECO:0000256" key="5">
    <source>
        <dbReference type="ARBA" id="ARBA00023002"/>
    </source>
</evidence>
<evidence type="ECO:0000256" key="4">
    <source>
        <dbReference type="ARBA" id="ARBA00022833"/>
    </source>
</evidence>
<dbReference type="Gene3D" id="3.90.180.10">
    <property type="entry name" value="Medium-chain alcohol dehydrogenases, catalytic domain"/>
    <property type="match status" value="1"/>
</dbReference>
<dbReference type="PANTHER" id="PTHR43350:SF21">
    <property type="entry name" value="S-NITROSOMYCOTHIOL REDUCTASE MSCR"/>
    <property type="match status" value="1"/>
</dbReference>
<keyword evidence="5" id="KW-0560">Oxidoreductase</keyword>
<organism evidence="8 9">
    <name type="scientific">Microbulbifer pacificus</name>
    <dbReference type="NCBI Taxonomy" id="407164"/>
    <lineage>
        <taxon>Bacteria</taxon>
        <taxon>Pseudomonadati</taxon>
        <taxon>Pseudomonadota</taxon>
        <taxon>Gammaproteobacteria</taxon>
        <taxon>Cellvibrionales</taxon>
        <taxon>Microbulbiferaceae</taxon>
        <taxon>Microbulbifer</taxon>
    </lineage>
</organism>
<evidence type="ECO:0000256" key="3">
    <source>
        <dbReference type="ARBA" id="ARBA00022723"/>
    </source>
</evidence>
<dbReference type="KEGG" id="mpaf:R5R33_16310"/>
<evidence type="ECO:0000313" key="9">
    <source>
        <dbReference type="Proteomes" id="UP001302477"/>
    </source>
</evidence>
<dbReference type="PANTHER" id="PTHR43350">
    <property type="entry name" value="NAD-DEPENDENT ALCOHOL DEHYDROGENASE"/>
    <property type="match status" value="1"/>
</dbReference>
<feature type="domain" description="Enoyl reductase (ER)" evidence="7">
    <location>
        <begin position="11"/>
        <end position="360"/>
    </location>
</feature>
<accession>A0AAU0MXR1</accession>
<dbReference type="Pfam" id="PF00107">
    <property type="entry name" value="ADH_zinc_N"/>
    <property type="match status" value="1"/>
</dbReference>
<keyword evidence="9" id="KW-1185">Reference proteome</keyword>
<dbReference type="InterPro" id="IPR002328">
    <property type="entry name" value="ADH_Zn_CS"/>
</dbReference>
<dbReference type="InterPro" id="IPR020843">
    <property type="entry name" value="ER"/>
</dbReference>
<dbReference type="Proteomes" id="UP001302477">
    <property type="component" value="Chromosome"/>
</dbReference>
<dbReference type="InterPro" id="IPR036291">
    <property type="entry name" value="NAD(P)-bd_dom_sf"/>
</dbReference>
<dbReference type="GO" id="GO:0016616">
    <property type="term" value="F:oxidoreductase activity, acting on the CH-OH group of donors, NAD or NADP as acceptor"/>
    <property type="evidence" value="ECO:0007669"/>
    <property type="project" value="UniProtKB-ARBA"/>
</dbReference>
<dbReference type="RefSeq" id="WP_318953763.1">
    <property type="nucleotide sequence ID" value="NZ_CP137555.1"/>
</dbReference>
<dbReference type="Gene3D" id="3.40.50.720">
    <property type="entry name" value="NAD(P)-binding Rossmann-like Domain"/>
    <property type="match status" value="1"/>
</dbReference>
<dbReference type="EMBL" id="CP137555">
    <property type="protein sequence ID" value="WOX05289.1"/>
    <property type="molecule type" value="Genomic_DNA"/>
</dbReference>
<dbReference type="InterPro" id="IPR013149">
    <property type="entry name" value="ADH-like_C"/>
</dbReference>
<comment type="similarity">
    <text evidence="2 6">Belongs to the zinc-containing alcohol dehydrogenase family.</text>
</comment>
<dbReference type="SMART" id="SM00829">
    <property type="entry name" value="PKS_ER"/>
    <property type="match status" value="1"/>
</dbReference>
<evidence type="ECO:0000256" key="6">
    <source>
        <dbReference type="RuleBase" id="RU361277"/>
    </source>
</evidence>
<proteinExistence type="inferred from homology"/>